<gene>
    <name evidence="10" type="primary">cydC</name>
    <name evidence="10" type="ORF">ID810_07760</name>
</gene>
<evidence type="ECO:0000256" key="3">
    <source>
        <dbReference type="ARBA" id="ARBA00022741"/>
    </source>
</evidence>
<dbReference type="NCBIfam" id="TIGR02868">
    <property type="entry name" value="CydC"/>
    <property type="match status" value="1"/>
</dbReference>
<evidence type="ECO:0000256" key="1">
    <source>
        <dbReference type="ARBA" id="ARBA00004651"/>
    </source>
</evidence>
<dbReference type="PANTHER" id="PTHR24221">
    <property type="entry name" value="ATP-BINDING CASSETTE SUB-FAMILY B"/>
    <property type="match status" value="1"/>
</dbReference>
<feature type="transmembrane region" description="Helical" evidence="7">
    <location>
        <begin position="142"/>
        <end position="163"/>
    </location>
</feature>
<feature type="transmembrane region" description="Helical" evidence="7">
    <location>
        <begin position="57"/>
        <end position="76"/>
    </location>
</feature>
<dbReference type="InterPro" id="IPR011527">
    <property type="entry name" value="ABC1_TM_dom"/>
</dbReference>
<evidence type="ECO:0000256" key="6">
    <source>
        <dbReference type="ARBA" id="ARBA00023136"/>
    </source>
</evidence>
<dbReference type="InterPro" id="IPR017871">
    <property type="entry name" value="ABC_transporter-like_CS"/>
</dbReference>
<keyword evidence="11" id="KW-1185">Reference proteome</keyword>
<accession>A0A7T0LK69</accession>
<keyword evidence="4" id="KW-0067">ATP-binding</keyword>
<dbReference type="PANTHER" id="PTHR24221:SF654">
    <property type="entry name" value="ATP-BINDING CASSETTE SUB-FAMILY B MEMBER 6"/>
    <property type="match status" value="1"/>
</dbReference>
<keyword evidence="3" id="KW-0547">Nucleotide-binding</keyword>
<dbReference type="Gene3D" id="1.20.1560.10">
    <property type="entry name" value="ABC transporter type 1, transmembrane domain"/>
    <property type="match status" value="1"/>
</dbReference>
<dbReference type="PROSITE" id="PS00211">
    <property type="entry name" value="ABC_TRANSPORTER_1"/>
    <property type="match status" value="1"/>
</dbReference>
<dbReference type="GO" id="GO:0140359">
    <property type="term" value="F:ABC-type transporter activity"/>
    <property type="evidence" value="ECO:0007669"/>
    <property type="project" value="InterPro"/>
</dbReference>
<comment type="subcellular location">
    <subcellularLocation>
        <location evidence="1">Cell membrane</location>
        <topology evidence="1">Multi-pass membrane protein</topology>
    </subcellularLocation>
</comment>
<organism evidence="10 11">
    <name type="scientific">Actinomyces respiraculi</name>
    <dbReference type="NCBI Taxonomy" id="2744574"/>
    <lineage>
        <taxon>Bacteria</taxon>
        <taxon>Bacillati</taxon>
        <taxon>Actinomycetota</taxon>
        <taxon>Actinomycetes</taxon>
        <taxon>Actinomycetales</taxon>
        <taxon>Actinomycetaceae</taxon>
        <taxon>Actinomyces</taxon>
    </lineage>
</organism>
<dbReference type="InterPro" id="IPR003593">
    <property type="entry name" value="AAA+_ATPase"/>
</dbReference>
<keyword evidence="2 7" id="KW-0812">Transmembrane</keyword>
<dbReference type="InterPro" id="IPR036640">
    <property type="entry name" value="ABC1_TM_sf"/>
</dbReference>
<evidence type="ECO:0000313" key="10">
    <source>
        <dbReference type="EMBL" id="QPL04683.1"/>
    </source>
</evidence>
<dbReference type="RefSeq" id="WP_166858600.1">
    <property type="nucleotide sequence ID" value="NZ_CP063989.1"/>
</dbReference>
<reference evidence="10 11" key="1">
    <citation type="submission" date="2020-11" db="EMBL/GenBank/DDBJ databases">
        <title>Actinomyces sp. ZJ750.</title>
        <authorList>
            <person name="Zhou J."/>
        </authorList>
    </citation>
    <scope>NUCLEOTIDE SEQUENCE [LARGE SCALE GENOMIC DNA]</scope>
    <source>
        <strain evidence="10 11">ZJ750</strain>
    </source>
</reference>
<evidence type="ECO:0000256" key="5">
    <source>
        <dbReference type="ARBA" id="ARBA00022989"/>
    </source>
</evidence>
<dbReference type="PROSITE" id="PS50929">
    <property type="entry name" value="ABC_TM1F"/>
    <property type="match status" value="1"/>
</dbReference>
<dbReference type="SMART" id="SM00382">
    <property type="entry name" value="AAA"/>
    <property type="match status" value="1"/>
</dbReference>
<dbReference type="GO" id="GO:0034775">
    <property type="term" value="P:glutathione transmembrane transport"/>
    <property type="evidence" value="ECO:0007669"/>
    <property type="project" value="InterPro"/>
</dbReference>
<evidence type="ECO:0000256" key="2">
    <source>
        <dbReference type="ARBA" id="ARBA00022692"/>
    </source>
</evidence>
<evidence type="ECO:0000259" key="8">
    <source>
        <dbReference type="PROSITE" id="PS50893"/>
    </source>
</evidence>
<feature type="transmembrane region" description="Helical" evidence="7">
    <location>
        <begin position="27"/>
        <end position="51"/>
    </location>
</feature>
<dbReference type="SUPFAM" id="SSF90123">
    <property type="entry name" value="ABC transporter transmembrane region"/>
    <property type="match status" value="1"/>
</dbReference>
<dbReference type="EMBL" id="CP063989">
    <property type="protein sequence ID" value="QPL04683.1"/>
    <property type="molecule type" value="Genomic_DNA"/>
</dbReference>
<evidence type="ECO:0000313" key="11">
    <source>
        <dbReference type="Proteomes" id="UP000594637"/>
    </source>
</evidence>
<dbReference type="GO" id="GO:0005886">
    <property type="term" value="C:plasma membrane"/>
    <property type="evidence" value="ECO:0007669"/>
    <property type="project" value="UniProtKB-SubCell"/>
</dbReference>
<evidence type="ECO:0000256" key="4">
    <source>
        <dbReference type="ARBA" id="ARBA00022840"/>
    </source>
</evidence>
<dbReference type="SUPFAM" id="SSF52540">
    <property type="entry name" value="P-loop containing nucleoside triphosphate hydrolases"/>
    <property type="match status" value="1"/>
</dbReference>
<sequence length="624" mass="64393">MSLILTPAERHALDRATRMLGLDYGRFALSVLTGALGLASAVALSGIAAWLIARASLTDVVVALGVAPVLVRLFGVSRSLLRYCERLVSHDTALRGMNALRTRVYEVMASSRTDTVAALRRGDVLARVGADVDRVGDLVVRAYLPAAVAATVGLLTSLIVGLIYWPAGLILAACLLLAGLGGPLMTVRAARAAELARQEESTDLAAISLTVLEDGAELGVLGRMGPVMDALESTEARMAAARDRAARPAAAAAAVDALAMGLSVIGSILVGLPAVHSGALSAEWLAVITLLPLSAFEATAALGPASVQLVTSAGAAVRVIELVEAAEASRATVPAPTPLPPLDEAQGGPVLRARGLAVGWPGGPVVAQGIDLELRPGRSLAIAGPSGIGKTTLLYTLAGLLAPRAGTVELDGVPVWSAPRAQVHERLSVTTEDAHVFATSVLENLRVAWGRLDAPTAEEHLAAAGLEDWYRALPQGLDTMLGEGGQGVSGGERRRLLLARALCSPARLMMLDEPAEHLDPATADRLVGGLLAVGHEDSALVGAESARGVLVVTHRLSALAGADEVIVLGRPDAQAPSAPATVTDRGTHDELRGRNTAYAWSLAQEDLAEDPTILATPRTQEVCS</sequence>
<dbReference type="InterPro" id="IPR039421">
    <property type="entry name" value="Type_1_exporter"/>
</dbReference>
<dbReference type="InterPro" id="IPR003439">
    <property type="entry name" value="ABC_transporter-like_ATP-bd"/>
</dbReference>
<dbReference type="PROSITE" id="PS50893">
    <property type="entry name" value="ABC_TRANSPORTER_2"/>
    <property type="match status" value="1"/>
</dbReference>
<dbReference type="GO" id="GO:0016887">
    <property type="term" value="F:ATP hydrolysis activity"/>
    <property type="evidence" value="ECO:0007669"/>
    <property type="project" value="InterPro"/>
</dbReference>
<dbReference type="Pfam" id="PF00005">
    <property type="entry name" value="ABC_tran"/>
    <property type="match status" value="1"/>
</dbReference>
<evidence type="ECO:0000256" key="7">
    <source>
        <dbReference type="SAM" id="Phobius"/>
    </source>
</evidence>
<dbReference type="InterPro" id="IPR014223">
    <property type="entry name" value="ABC_CydC/D"/>
</dbReference>
<feature type="domain" description="ABC transporter" evidence="8">
    <location>
        <begin position="351"/>
        <end position="595"/>
    </location>
</feature>
<name>A0A7T0LK69_9ACTO</name>
<dbReference type="Gene3D" id="3.40.50.300">
    <property type="entry name" value="P-loop containing nucleotide triphosphate hydrolases"/>
    <property type="match status" value="1"/>
</dbReference>
<feature type="domain" description="ABC transmembrane type-1" evidence="9">
    <location>
        <begin position="27"/>
        <end position="311"/>
    </location>
</feature>
<dbReference type="KEGG" id="arep:ID810_07760"/>
<feature type="transmembrane region" description="Helical" evidence="7">
    <location>
        <begin position="249"/>
        <end position="272"/>
    </location>
</feature>
<keyword evidence="5 7" id="KW-1133">Transmembrane helix</keyword>
<dbReference type="GO" id="GO:0045454">
    <property type="term" value="P:cell redox homeostasis"/>
    <property type="evidence" value="ECO:0007669"/>
    <property type="project" value="InterPro"/>
</dbReference>
<protein>
    <submittedName>
        <fullName evidence="10">Thiol reductant ABC exporter subunit CydC</fullName>
    </submittedName>
</protein>
<dbReference type="Proteomes" id="UP000594637">
    <property type="component" value="Chromosome"/>
</dbReference>
<evidence type="ECO:0000259" key="9">
    <source>
        <dbReference type="PROSITE" id="PS50929"/>
    </source>
</evidence>
<dbReference type="GO" id="GO:0005524">
    <property type="term" value="F:ATP binding"/>
    <property type="evidence" value="ECO:0007669"/>
    <property type="project" value="UniProtKB-KW"/>
</dbReference>
<dbReference type="AlphaFoldDB" id="A0A7T0LK69"/>
<feature type="transmembrane region" description="Helical" evidence="7">
    <location>
        <begin position="169"/>
        <end position="187"/>
    </location>
</feature>
<keyword evidence="6 7" id="KW-0472">Membrane</keyword>
<proteinExistence type="predicted"/>
<dbReference type="InterPro" id="IPR027417">
    <property type="entry name" value="P-loop_NTPase"/>
</dbReference>